<evidence type="ECO:0000256" key="1">
    <source>
        <dbReference type="ARBA" id="ARBA00004429"/>
    </source>
</evidence>
<keyword evidence="7 8" id="KW-0472">Membrane</keyword>
<sequence>MGKLSRYYNKLEEYLLVASLIFTVIIVFIQVIMRYLFNSSLSWSEELTRYIFIWQTWLGASVGLRERKHINIELLNGVLKERGQKVINIIALIIWFCFCIFLVLNGNELVMDLVKKGSVSSGMRIPMYFVYAALPFSAGIMALRLLGQIYEMIVKGPKAKESEV</sequence>
<evidence type="ECO:0000256" key="2">
    <source>
        <dbReference type="ARBA" id="ARBA00022448"/>
    </source>
</evidence>
<organism evidence="10">
    <name type="scientific">bioreactor metagenome</name>
    <dbReference type="NCBI Taxonomy" id="1076179"/>
    <lineage>
        <taxon>unclassified sequences</taxon>
        <taxon>metagenomes</taxon>
        <taxon>ecological metagenomes</taxon>
    </lineage>
</organism>
<dbReference type="EMBL" id="VSSQ01021820">
    <property type="protein sequence ID" value="MPM67670.1"/>
    <property type="molecule type" value="Genomic_DNA"/>
</dbReference>
<evidence type="ECO:0000259" key="9">
    <source>
        <dbReference type="Pfam" id="PF04290"/>
    </source>
</evidence>
<keyword evidence="2" id="KW-0813">Transport</keyword>
<dbReference type="PANTHER" id="PTHR35011">
    <property type="entry name" value="2,3-DIKETO-L-GULONATE TRAP TRANSPORTER SMALL PERMEASE PROTEIN YIAM"/>
    <property type="match status" value="1"/>
</dbReference>
<keyword evidence="3" id="KW-1003">Cell membrane</keyword>
<dbReference type="AlphaFoldDB" id="A0A645BQG1"/>
<dbReference type="PANTHER" id="PTHR35011:SF2">
    <property type="entry name" value="2,3-DIKETO-L-GULONATE TRAP TRANSPORTER SMALL PERMEASE PROTEIN YIAM"/>
    <property type="match status" value="1"/>
</dbReference>
<dbReference type="GO" id="GO:0022857">
    <property type="term" value="F:transmembrane transporter activity"/>
    <property type="evidence" value="ECO:0007669"/>
    <property type="project" value="TreeGrafter"/>
</dbReference>
<dbReference type="GO" id="GO:0015740">
    <property type="term" value="P:C4-dicarboxylate transport"/>
    <property type="evidence" value="ECO:0007669"/>
    <property type="project" value="TreeGrafter"/>
</dbReference>
<evidence type="ECO:0000256" key="6">
    <source>
        <dbReference type="ARBA" id="ARBA00022989"/>
    </source>
</evidence>
<evidence type="ECO:0000256" key="4">
    <source>
        <dbReference type="ARBA" id="ARBA00022519"/>
    </source>
</evidence>
<evidence type="ECO:0000313" key="10">
    <source>
        <dbReference type="EMBL" id="MPM67670.1"/>
    </source>
</evidence>
<reference evidence="10" key="1">
    <citation type="submission" date="2019-08" db="EMBL/GenBank/DDBJ databases">
        <authorList>
            <person name="Kucharzyk K."/>
            <person name="Murdoch R.W."/>
            <person name="Higgins S."/>
            <person name="Loffler F."/>
        </authorList>
    </citation>
    <scope>NUCLEOTIDE SEQUENCE</scope>
</reference>
<feature type="transmembrane region" description="Helical" evidence="8">
    <location>
        <begin position="14"/>
        <end position="35"/>
    </location>
</feature>
<feature type="transmembrane region" description="Helical" evidence="8">
    <location>
        <begin position="125"/>
        <end position="146"/>
    </location>
</feature>
<feature type="transmembrane region" description="Helical" evidence="8">
    <location>
        <begin position="86"/>
        <end position="105"/>
    </location>
</feature>
<comment type="subcellular location">
    <subcellularLocation>
        <location evidence="1">Cell inner membrane</location>
        <topology evidence="1">Multi-pass membrane protein</topology>
    </subcellularLocation>
</comment>
<feature type="domain" description="Tripartite ATP-independent periplasmic transporters DctQ component" evidence="9">
    <location>
        <begin position="24"/>
        <end position="153"/>
    </location>
</feature>
<evidence type="ECO:0000256" key="5">
    <source>
        <dbReference type="ARBA" id="ARBA00022692"/>
    </source>
</evidence>
<keyword evidence="6 8" id="KW-1133">Transmembrane helix</keyword>
<dbReference type="GO" id="GO:0005886">
    <property type="term" value="C:plasma membrane"/>
    <property type="evidence" value="ECO:0007669"/>
    <property type="project" value="UniProtKB-SubCell"/>
</dbReference>
<proteinExistence type="predicted"/>
<accession>A0A645BQG1</accession>
<evidence type="ECO:0000256" key="7">
    <source>
        <dbReference type="ARBA" id="ARBA00023136"/>
    </source>
</evidence>
<dbReference type="InterPro" id="IPR055348">
    <property type="entry name" value="DctQ"/>
</dbReference>
<comment type="caution">
    <text evidence="10">The sequence shown here is derived from an EMBL/GenBank/DDBJ whole genome shotgun (WGS) entry which is preliminary data.</text>
</comment>
<evidence type="ECO:0000256" key="8">
    <source>
        <dbReference type="SAM" id="Phobius"/>
    </source>
</evidence>
<gene>
    <name evidence="10" type="primary">siaT_23</name>
    <name evidence="10" type="ORF">SDC9_114594</name>
</gene>
<evidence type="ECO:0000256" key="3">
    <source>
        <dbReference type="ARBA" id="ARBA00022475"/>
    </source>
</evidence>
<name>A0A645BQG1_9ZZZZ</name>
<protein>
    <submittedName>
        <fullName evidence="10">Sialic acid TRAP transporter permease protein SiaT</fullName>
    </submittedName>
</protein>
<keyword evidence="5 8" id="KW-0812">Transmembrane</keyword>
<dbReference type="Pfam" id="PF04290">
    <property type="entry name" value="DctQ"/>
    <property type="match status" value="1"/>
</dbReference>
<dbReference type="InterPro" id="IPR007387">
    <property type="entry name" value="TRAP_DctQ"/>
</dbReference>
<keyword evidence="4" id="KW-0997">Cell inner membrane</keyword>